<dbReference type="InterPro" id="IPR023798">
    <property type="entry name" value="Ribosomal_uS7_dom"/>
</dbReference>
<comment type="caution">
    <text evidence="5">The sequence shown here is derived from an EMBL/GenBank/DDBJ whole genome shotgun (WGS) entry which is preliminary data.</text>
</comment>
<dbReference type="GO" id="GO:0005840">
    <property type="term" value="C:ribosome"/>
    <property type="evidence" value="ECO:0007669"/>
    <property type="project" value="UniProtKB-KW"/>
</dbReference>
<sequence length="60" mass="6762">MIKGIEEMETRFVPSFTCTELAQVQAKSNFSELVDAAKGNGDVVRKKEDTHRMVEANRAF</sequence>
<keyword evidence="2" id="KW-0689">Ribosomal protein</keyword>
<evidence type="ECO:0000313" key="5">
    <source>
        <dbReference type="EMBL" id="KAL2328917.1"/>
    </source>
</evidence>
<dbReference type="Pfam" id="PF00177">
    <property type="entry name" value="Ribosomal_S7"/>
    <property type="match status" value="1"/>
</dbReference>
<dbReference type="SUPFAM" id="SSF47973">
    <property type="entry name" value="Ribosomal protein S7"/>
    <property type="match status" value="1"/>
</dbReference>
<dbReference type="Proteomes" id="UP001603857">
    <property type="component" value="Unassembled WGS sequence"/>
</dbReference>
<proteinExistence type="inferred from homology"/>
<keyword evidence="3" id="KW-0687">Ribonucleoprotein</keyword>
<dbReference type="AlphaFoldDB" id="A0ABD1LZF4"/>
<comment type="similarity">
    <text evidence="1">Belongs to the universal ribosomal protein uS7 family.</text>
</comment>
<accession>A0ABD1LZF4</accession>
<protein>
    <recommendedName>
        <fullName evidence="4">Small ribosomal subunit protein uS7 domain-containing protein</fullName>
    </recommendedName>
</protein>
<evidence type="ECO:0000256" key="1">
    <source>
        <dbReference type="ARBA" id="ARBA00007151"/>
    </source>
</evidence>
<organism evidence="5 6">
    <name type="scientific">Flemingia macrophylla</name>
    <dbReference type="NCBI Taxonomy" id="520843"/>
    <lineage>
        <taxon>Eukaryota</taxon>
        <taxon>Viridiplantae</taxon>
        <taxon>Streptophyta</taxon>
        <taxon>Embryophyta</taxon>
        <taxon>Tracheophyta</taxon>
        <taxon>Spermatophyta</taxon>
        <taxon>Magnoliopsida</taxon>
        <taxon>eudicotyledons</taxon>
        <taxon>Gunneridae</taxon>
        <taxon>Pentapetalae</taxon>
        <taxon>rosids</taxon>
        <taxon>fabids</taxon>
        <taxon>Fabales</taxon>
        <taxon>Fabaceae</taxon>
        <taxon>Papilionoideae</taxon>
        <taxon>50 kb inversion clade</taxon>
        <taxon>NPAAA clade</taxon>
        <taxon>indigoferoid/millettioid clade</taxon>
        <taxon>Phaseoleae</taxon>
        <taxon>Flemingia</taxon>
    </lineage>
</organism>
<feature type="domain" description="Small ribosomal subunit protein uS7" evidence="4">
    <location>
        <begin position="31"/>
        <end position="58"/>
    </location>
</feature>
<dbReference type="InterPro" id="IPR036823">
    <property type="entry name" value="Ribosomal_uS7_dom_sf"/>
</dbReference>
<gene>
    <name evidence="5" type="ORF">Fmac_022344</name>
</gene>
<evidence type="ECO:0000256" key="2">
    <source>
        <dbReference type="ARBA" id="ARBA00022980"/>
    </source>
</evidence>
<dbReference type="GO" id="GO:1990904">
    <property type="term" value="C:ribonucleoprotein complex"/>
    <property type="evidence" value="ECO:0007669"/>
    <property type="project" value="UniProtKB-KW"/>
</dbReference>
<evidence type="ECO:0000313" key="6">
    <source>
        <dbReference type="Proteomes" id="UP001603857"/>
    </source>
</evidence>
<dbReference type="Gene3D" id="1.10.455.10">
    <property type="entry name" value="Ribosomal protein S7 domain"/>
    <property type="match status" value="1"/>
</dbReference>
<evidence type="ECO:0000259" key="4">
    <source>
        <dbReference type="Pfam" id="PF00177"/>
    </source>
</evidence>
<reference evidence="5 6" key="1">
    <citation type="submission" date="2024-08" db="EMBL/GenBank/DDBJ databases">
        <title>Insights into the chromosomal genome structure of Flemingia macrophylla.</title>
        <authorList>
            <person name="Ding Y."/>
            <person name="Zhao Y."/>
            <person name="Bi W."/>
            <person name="Wu M."/>
            <person name="Zhao G."/>
            <person name="Gong Y."/>
            <person name="Li W."/>
            <person name="Zhang P."/>
        </authorList>
    </citation>
    <scope>NUCLEOTIDE SEQUENCE [LARGE SCALE GENOMIC DNA]</scope>
    <source>
        <strain evidence="5">DYQJB</strain>
        <tissue evidence="5">Leaf</tissue>
    </source>
</reference>
<keyword evidence="6" id="KW-1185">Reference proteome</keyword>
<dbReference type="EMBL" id="JBGMDY010000007">
    <property type="protein sequence ID" value="KAL2328917.1"/>
    <property type="molecule type" value="Genomic_DNA"/>
</dbReference>
<evidence type="ECO:0000256" key="3">
    <source>
        <dbReference type="ARBA" id="ARBA00023274"/>
    </source>
</evidence>
<name>A0ABD1LZF4_9FABA</name>